<dbReference type="PRINTS" id="PR00081">
    <property type="entry name" value="GDHRDH"/>
</dbReference>
<dbReference type="Pfam" id="PF13561">
    <property type="entry name" value="adh_short_C2"/>
    <property type="match status" value="1"/>
</dbReference>
<name>A0ABU3EJ18_9RHOB</name>
<keyword evidence="2" id="KW-0560">Oxidoreductase</keyword>
<dbReference type="Proteomes" id="UP001251085">
    <property type="component" value="Unassembled WGS sequence"/>
</dbReference>
<dbReference type="InterPro" id="IPR002347">
    <property type="entry name" value="SDR_fam"/>
</dbReference>
<evidence type="ECO:0000256" key="2">
    <source>
        <dbReference type="ARBA" id="ARBA00023002"/>
    </source>
</evidence>
<organism evidence="3 4">
    <name type="scientific">Paracoccus broussonetiae</name>
    <dbReference type="NCBI Taxonomy" id="3075834"/>
    <lineage>
        <taxon>Bacteria</taxon>
        <taxon>Pseudomonadati</taxon>
        <taxon>Pseudomonadota</taxon>
        <taxon>Alphaproteobacteria</taxon>
        <taxon>Rhodobacterales</taxon>
        <taxon>Paracoccaceae</taxon>
        <taxon>Paracoccus</taxon>
    </lineage>
</organism>
<comment type="caution">
    <text evidence="3">The sequence shown here is derived from an EMBL/GenBank/DDBJ whole genome shotgun (WGS) entry which is preliminary data.</text>
</comment>
<reference evidence="4" key="1">
    <citation type="submission" date="2023-07" db="EMBL/GenBank/DDBJ databases">
        <title>Characterization of two Paracoccaceae strains isolated from Phycosphere and proposal of Xinfangfangia lacusdiani sp. nov.</title>
        <authorList>
            <person name="Deng Y."/>
            <person name="Zhang Y.Q."/>
        </authorList>
    </citation>
    <scope>NUCLEOTIDE SEQUENCE [LARGE SCALE GENOMIC DNA]</scope>
    <source>
        <strain evidence="4">CPCC 101403</strain>
    </source>
</reference>
<keyword evidence="4" id="KW-1185">Reference proteome</keyword>
<sequence length="251" mass="26067">MTEDGKGSAPVALVTGASYGIGAAAALRLARDGYDLALFDLETAMLEETAAQIRALGRQVLTTALDLRDDASIAAGIDAALARFGRIDLLVNNAGIPFRKPALEVGREEFNRVMDINLAGTFVMSREFAARLIAAGRPGAIISIASTHGLHGVPESSTYGIAKAGVGHMTRMLAIEWAGHGIRVSAVAPGSTVTPTRKGLSDPAKRDALMARFPLGRFGEPEDVADAVSYLAGADFVTGHVLVVDGGLTAK</sequence>
<dbReference type="PANTHER" id="PTHR42760">
    <property type="entry name" value="SHORT-CHAIN DEHYDROGENASES/REDUCTASES FAMILY MEMBER"/>
    <property type="match status" value="1"/>
</dbReference>
<dbReference type="PRINTS" id="PR00080">
    <property type="entry name" value="SDRFAMILY"/>
</dbReference>
<dbReference type="RefSeq" id="WP_311761334.1">
    <property type="nucleotide sequence ID" value="NZ_JAVRQI010000019.1"/>
</dbReference>
<evidence type="ECO:0000313" key="4">
    <source>
        <dbReference type="Proteomes" id="UP001251085"/>
    </source>
</evidence>
<protein>
    <submittedName>
        <fullName evidence="3">SDR family oxidoreductase</fullName>
    </submittedName>
</protein>
<accession>A0ABU3EJ18</accession>
<gene>
    <name evidence="3" type="ORF">RM190_20450</name>
</gene>
<dbReference type="SUPFAM" id="SSF51735">
    <property type="entry name" value="NAD(P)-binding Rossmann-fold domains"/>
    <property type="match status" value="1"/>
</dbReference>
<dbReference type="InterPro" id="IPR036291">
    <property type="entry name" value="NAD(P)-bd_dom_sf"/>
</dbReference>
<proteinExistence type="inferred from homology"/>
<evidence type="ECO:0000313" key="3">
    <source>
        <dbReference type="EMBL" id="MDT1064246.1"/>
    </source>
</evidence>
<dbReference type="PROSITE" id="PS00061">
    <property type="entry name" value="ADH_SHORT"/>
    <property type="match status" value="1"/>
</dbReference>
<dbReference type="EMBL" id="JAVRQI010000019">
    <property type="protein sequence ID" value="MDT1064246.1"/>
    <property type="molecule type" value="Genomic_DNA"/>
</dbReference>
<evidence type="ECO:0000256" key="1">
    <source>
        <dbReference type="ARBA" id="ARBA00006484"/>
    </source>
</evidence>
<dbReference type="InterPro" id="IPR020904">
    <property type="entry name" value="Sc_DH/Rdtase_CS"/>
</dbReference>
<dbReference type="Gene3D" id="3.40.50.720">
    <property type="entry name" value="NAD(P)-binding Rossmann-like Domain"/>
    <property type="match status" value="1"/>
</dbReference>
<comment type="similarity">
    <text evidence="1">Belongs to the short-chain dehydrogenases/reductases (SDR) family.</text>
</comment>
<dbReference type="PANTHER" id="PTHR42760:SF133">
    <property type="entry name" value="3-OXOACYL-[ACYL-CARRIER-PROTEIN] REDUCTASE"/>
    <property type="match status" value="1"/>
</dbReference>
<dbReference type="CDD" id="cd05233">
    <property type="entry name" value="SDR_c"/>
    <property type="match status" value="1"/>
</dbReference>